<dbReference type="RefSeq" id="WP_091212145.1">
    <property type="nucleotide sequence ID" value="NZ_FOCL01000005.1"/>
</dbReference>
<evidence type="ECO:0000313" key="3">
    <source>
        <dbReference type="Proteomes" id="UP000198942"/>
    </source>
</evidence>
<dbReference type="OrthoDB" id="709892at2"/>
<protein>
    <submittedName>
        <fullName evidence="2">Uncharacterized protein</fullName>
    </submittedName>
</protein>
<dbReference type="EMBL" id="FOCL01000005">
    <property type="protein sequence ID" value="SEO09949.1"/>
    <property type="molecule type" value="Genomic_DNA"/>
</dbReference>
<dbReference type="STRING" id="551995.SAMN05192574_105298"/>
<evidence type="ECO:0000313" key="2">
    <source>
        <dbReference type="EMBL" id="SEO09949.1"/>
    </source>
</evidence>
<evidence type="ECO:0000256" key="1">
    <source>
        <dbReference type="SAM" id="MobiDB-lite"/>
    </source>
</evidence>
<dbReference type="Proteomes" id="UP000198942">
    <property type="component" value="Unassembled WGS sequence"/>
</dbReference>
<proteinExistence type="predicted"/>
<accession>A0A1H8LXY4</accession>
<keyword evidence="3" id="KW-1185">Reference proteome</keyword>
<organism evidence="2 3">
    <name type="scientific">Mucilaginibacter gossypiicola</name>
    <dbReference type="NCBI Taxonomy" id="551995"/>
    <lineage>
        <taxon>Bacteria</taxon>
        <taxon>Pseudomonadati</taxon>
        <taxon>Bacteroidota</taxon>
        <taxon>Sphingobacteriia</taxon>
        <taxon>Sphingobacteriales</taxon>
        <taxon>Sphingobacteriaceae</taxon>
        <taxon>Mucilaginibacter</taxon>
    </lineage>
</organism>
<name>A0A1H8LXY4_9SPHI</name>
<gene>
    <name evidence="2" type="ORF">SAMN05192574_105298</name>
</gene>
<feature type="compositionally biased region" description="Basic residues" evidence="1">
    <location>
        <begin position="19"/>
        <end position="28"/>
    </location>
</feature>
<reference evidence="3" key="1">
    <citation type="submission" date="2016-10" db="EMBL/GenBank/DDBJ databases">
        <authorList>
            <person name="Varghese N."/>
            <person name="Submissions S."/>
        </authorList>
    </citation>
    <scope>NUCLEOTIDE SEQUENCE [LARGE SCALE GENOMIC DNA]</scope>
    <source>
        <strain evidence="3">Gh-48</strain>
    </source>
</reference>
<feature type="region of interest" description="Disordered" evidence="1">
    <location>
        <begin position="1"/>
        <end position="31"/>
    </location>
</feature>
<sequence>MENMKSLADQLREELGKPGTKKTKKVERNKHGPEMPQILQAIINYDNSNNKSMVHVRFDADYALLLSQFKIATNIDTTKVVAFAVRYLFEQHPELKKVIKQFMLNTEL</sequence>
<dbReference type="AlphaFoldDB" id="A0A1H8LXY4"/>